<evidence type="ECO:0000313" key="1">
    <source>
        <dbReference type="EMBL" id="MBB3903157.1"/>
    </source>
</evidence>
<evidence type="ECO:0000313" key="2">
    <source>
        <dbReference type="Proteomes" id="UP000517759"/>
    </source>
</evidence>
<organism evidence="1 2">
    <name type="scientific">Methylobacterium brachythecii</name>
    <dbReference type="NCBI Taxonomy" id="1176177"/>
    <lineage>
        <taxon>Bacteria</taxon>
        <taxon>Pseudomonadati</taxon>
        <taxon>Pseudomonadota</taxon>
        <taxon>Alphaproteobacteria</taxon>
        <taxon>Hyphomicrobiales</taxon>
        <taxon>Methylobacteriaceae</taxon>
        <taxon>Methylobacterium</taxon>
    </lineage>
</organism>
<gene>
    <name evidence="1" type="ORF">GGR33_002659</name>
</gene>
<proteinExistence type="predicted"/>
<name>A0A7W6F759_9HYPH</name>
<sequence length="149" mass="16976">MVLREVGDEHFGGIRKAIRHEIEIRSLPAQRLELSDGRGSLPEPRHPLREEFVADAFQDDVSQRVRWNSVLGKRAAPERSAALDDHDALIRNVGNLSRFGQAEQQTRIGRAESAECQAEVQSLHRRSPFLEMTWLEHASSHGKHSIDRR</sequence>
<dbReference type="AlphaFoldDB" id="A0A7W6F759"/>
<dbReference type="RefSeq" id="WP_284211534.1">
    <property type="nucleotide sequence ID" value="NZ_BSPG01000014.1"/>
</dbReference>
<reference evidence="1 2" key="1">
    <citation type="submission" date="2020-08" db="EMBL/GenBank/DDBJ databases">
        <title>Genomic Encyclopedia of Type Strains, Phase IV (KMG-IV): sequencing the most valuable type-strain genomes for metagenomic binning, comparative biology and taxonomic classification.</title>
        <authorList>
            <person name="Goeker M."/>
        </authorList>
    </citation>
    <scope>NUCLEOTIDE SEQUENCE [LARGE SCALE GENOMIC DNA]</scope>
    <source>
        <strain evidence="1 2">DSM 24105</strain>
    </source>
</reference>
<protein>
    <submittedName>
        <fullName evidence="1">Uncharacterized protein</fullName>
    </submittedName>
</protein>
<dbReference type="Proteomes" id="UP000517759">
    <property type="component" value="Unassembled WGS sequence"/>
</dbReference>
<accession>A0A7W6F759</accession>
<dbReference type="EMBL" id="JACIDN010000004">
    <property type="protein sequence ID" value="MBB3903157.1"/>
    <property type="molecule type" value="Genomic_DNA"/>
</dbReference>
<comment type="caution">
    <text evidence="1">The sequence shown here is derived from an EMBL/GenBank/DDBJ whole genome shotgun (WGS) entry which is preliminary data.</text>
</comment>